<proteinExistence type="predicted"/>
<dbReference type="GO" id="GO:0000460">
    <property type="term" value="P:maturation of 5.8S rRNA"/>
    <property type="evidence" value="ECO:0007669"/>
    <property type="project" value="TreeGrafter"/>
</dbReference>
<dbReference type="Proteomes" id="UP000235388">
    <property type="component" value="Unassembled WGS sequence"/>
</dbReference>
<dbReference type="GO" id="GO:0090730">
    <property type="term" value="C:Las1 complex"/>
    <property type="evidence" value="ECO:0007669"/>
    <property type="project" value="InterPro"/>
</dbReference>
<evidence type="ECO:0000313" key="1">
    <source>
        <dbReference type="EMBL" id="PLW28516.1"/>
    </source>
</evidence>
<name>A0A2N5TSQ0_9BASI</name>
<dbReference type="AlphaFoldDB" id="A0A2N5TSQ0"/>
<dbReference type="OrthoDB" id="10263222at2759"/>
<dbReference type="PANTHER" id="PTHR15002:SF0">
    <property type="entry name" value="RIBOSOMAL BIOGENESIS PROTEIN LAS1L"/>
    <property type="match status" value="1"/>
</dbReference>
<organism evidence="1 4">
    <name type="scientific">Puccinia coronata f. sp. avenae</name>
    <dbReference type="NCBI Taxonomy" id="200324"/>
    <lineage>
        <taxon>Eukaryota</taxon>
        <taxon>Fungi</taxon>
        <taxon>Dikarya</taxon>
        <taxon>Basidiomycota</taxon>
        <taxon>Pucciniomycotina</taxon>
        <taxon>Pucciniomycetes</taxon>
        <taxon>Pucciniales</taxon>
        <taxon>Pucciniaceae</taxon>
        <taxon>Puccinia</taxon>
    </lineage>
</organism>
<evidence type="ECO:0000313" key="4">
    <source>
        <dbReference type="Proteomes" id="UP000235392"/>
    </source>
</evidence>
<dbReference type="GO" id="GO:0004519">
    <property type="term" value="F:endonuclease activity"/>
    <property type="evidence" value="ECO:0007669"/>
    <property type="project" value="InterPro"/>
</dbReference>
<dbReference type="STRING" id="200324.A0A2N5TSQ0"/>
<evidence type="ECO:0008006" key="5">
    <source>
        <dbReference type="Google" id="ProtNLM"/>
    </source>
</evidence>
<dbReference type="PANTHER" id="PTHR15002">
    <property type="entry name" value="RIBOSOMAL BIOGENESIS PROTEIN LAS1L"/>
    <property type="match status" value="1"/>
</dbReference>
<sequence>MRKVPWGSPAEFIQVFDLLFSSSPDSANNQSIALNHLYAWAIRSPATLPPAIEATHALLALLLPPTPSQQQQRLGLAMGIARLVNSLVDPEQKGLYARSISQIASQLGLPLSLVQLRHRATHEHLPSLTILLESANLALDWLYAHYWLPRLNDIEGTSQLKSETMGALEGILLSYKRARKRAMLDVTQAEYLQLIPQFDNWINTASRELRGDGGHSRLPEDDGDPDHRPLAALCSIMVHRHVLIPQSLKKRCQSLKDPLPEPLQNLYEPLIDHLAQSHPQLFIRSLVFTLLDILATAPEDPDTKSSPADSSHHHTCAGWLVYLLLRAEGELVVEEALRSLLMKPNNPYTLSIVERIKHAKRADWSFDQAVSPLIAVLRHQAHARSTIMAHHPHEPLPADHLVDARLKQMKQRWDSLAERDDQTPPDDTPAAWSLVPLPEWAPCPIGCLPDRSVPLLYQSLRL</sequence>
<dbReference type="InterPro" id="IPR007174">
    <property type="entry name" value="Las1"/>
</dbReference>
<dbReference type="EMBL" id="PGCI01000362">
    <property type="protein sequence ID" value="PLW28516.1"/>
    <property type="molecule type" value="Genomic_DNA"/>
</dbReference>
<evidence type="ECO:0000313" key="3">
    <source>
        <dbReference type="Proteomes" id="UP000235388"/>
    </source>
</evidence>
<comment type="caution">
    <text evidence="1">The sequence shown here is derived from an EMBL/GenBank/DDBJ whole genome shotgun (WGS) entry which is preliminary data.</text>
</comment>
<reference evidence="3 4" key="1">
    <citation type="submission" date="2017-11" db="EMBL/GenBank/DDBJ databases">
        <title>De novo assembly and phasing of dikaryotic genomes from two isolates of Puccinia coronata f. sp. avenae, the causal agent of oat crown rust.</title>
        <authorList>
            <person name="Miller M.E."/>
            <person name="Zhang Y."/>
            <person name="Omidvar V."/>
            <person name="Sperschneider J."/>
            <person name="Schwessinger B."/>
            <person name="Raley C."/>
            <person name="Palmer J.M."/>
            <person name="Garnica D."/>
            <person name="Upadhyaya N."/>
            <person name="Rathjen J."/>
            <person name="Taylor J.M."/>
            <person name="Park R.F."/>
            <person name="Dodds P.N."/>
            <person name="Hirsch C.D."/>
            <person name="Kianian S.F."/>
            <person name="Figueroa M."/>
        </authorList>
    </citation>
    <scope>NUCLEOTIDE SEQUENCE [LARGE SCALE GENOMIC DNA]</scope>
    <source>
        <strain evidence="2">12NC29</strain>
        <strain evidence="1">12SD80</strain>
    </source>
</reference>
<accession>A0A2N5TSQ0</accession>
<keyword evidence="3" id="KW-1185">Reference proteome</keyword>
<protein>
    <recommendedName>
        <fullName evidence="5">Las1-domain-containing protein</fullName>
    </recommendedName>
</protein>
<dbReference type="Proteomes" id="UP000235392">
    <property type="component" value="Unassembled WGS sequence"/>
</dbReference>
<dbReference type="GO" id="GO:0030687">
    <property type="term" value="C:preribosome, large subunit precursor"/>
    <property type="evidence" value="ECO:0007669"/>
    <property type="project" value="TreeGrafter"/>
</dbReference>
<gene>
    <name evidence="2" type="ORF">PCANC_25045</name>
    <name evidence="1" type="ORF">PCASD_22447</name>
</gene>
<dbReference type="GO" id="GO:0000470">
    <property type="term" value="P:maturation of LSU-rRNA"/>
    <property type="evidence" value="ECO:0007669"/>
    <property type="project" value="TreeGrafter"/>
</dbReference>
<dbReference type="Pfam" id="PF04031">
    <property type="entry name" value="Las1"/>
    <property type="match status" value="1"/>
</dbReference>
<evidence type="ECO:0000313" key="2">
    <source>
        <dbReference type="EMBL" id="PLW31616.1"/>
    </source>
</evidence>
<dbReference type="EMBL" id="PGCJ01000344">
    <property type="protein sequence ID" value="PLW31616.1"/>
    <property type="molecule type" value="Genomic_DNA"/>
</dbReference>